<protein>
    <submittedName>
        <fullName evidence="1">Uncharacterized protein</fullName>
    </submittedName>
</protein>
<dbReference type="Proteomes" id="UP000011991">
    <property type="component" value="Unassembled WGS sequence"/>
</dbReference>
<dbReference type="PATRIC" id="fig|1265738.3.peg.4890"/>
<comment type="caution">
    <text evidence="1">The sequence shown here is derived from an EMBL/GenBank/DDBJ whole genome shotgun (WGS) entry which is preliminary data.</text>
</comment>
<evidence type="ECO:0000313" key="1">
    <source>
        <dbReference type="EMBL" id="EMI18215.1"/>
    </source>
</evidence>
<dbReference type="AlphaFoldDB" id="M5RFQ9"/>
<name>M5RFQ9_9BACT</name>
<proteinExistence type="predicted"/>
<sequence>MTTQSFDETHWTQPFGSLRFFCAFPERTAKSRFKLTKPSYLRSIRRMNT</sequence>
<dbReference type="EMBL" id="ANOG01000694">
    <property type="protein sequence ID" value="EMI18215.1"/>
    <property type="molecule type" value="Genomic_DNA"/>
</dbReference>
<organism evidence="1 2">
    <name type="scientific">Rhodopirellula maiorica SM1</name>
    <dbReference type="NCBI Taxonomy" id="1265738"/>
    <lineage>
        <taxon>Bacteria</taxon>
        <taxon>Pseudomonadati</taxon>
        <taxon>Planctomycetota</taxon>
        <taxon>Planctomycetia</taxon>
        <taxon>Pirellulales</taxon>
        <taxon>Pirellulaceae</taxon>
        <taxon>Novipirellula</taxon>
    </lineage>
</organism>
<gene>
    <name evidence="1" type="ORF">RMSM_04868</name>
</gene>
<evidence type="ECO:0000313" key="2">
    <source>
        <dbReference type="Proteomes" id="UP000011991"/>
    </source>
</evidence>
<reference evidence="1 2" key="1">
    <citation type="journal article" date="2013" name="Mar. Genomics">
        <title>Expression of sulfatases in Rhodopirellula baltica and the diversity of sulfatases in the genus Rhodopirellula.</title>
        <authorList>
            <person name="Wegner C.E."/>
            <person name="Richter-Heitmann T."/>
            <person name="Klindworth A."/>
            <person name="Klockow C."/>
            <person name="Richter M."/>
            <person name="Achstetter T."/>
            <person name="Glockner F.O."/>
            <person name="Harder J."/>
        </authorList>
    </citation>
    <scope>NUCLEOTIDE SEQUENCE [LARGE SCALE GENOMIC DNA]</scope>
    <source>
        <strain evidence="1 2">SM1</strain>
    </source>
</reference>
<keyword evidence="2" id="KW-1185">Reference proteome</keyword>
<accession>M5RFQ9</accession>